<feature type="compositionally biased region" description="Pro residues" evidence="1">
    <location>
        <begin position="52"/>
        <end position="65"/>
    </location>
</feature>
<accession>A0A2K2BNT5</accession>
<evidence type="ECO:0000313" key="2">
    <source>
        <dbReference type="EMBL" id="PNT51439.1"/>
    </source>
</evidence>
<reference evidence="2 3" key="1">
    <citation type="journal article" date="2006" name="Science">
        <title>The genome of black cottonwood, Populus trichocarpa (Torr. &amp; Gray).</title>
        <authorList>
            <person name="Tuskan G.A."/>
            <person name="Difazio S."/>
            <person name="Jansson S."/>
            <person name="Bohlmann J."/>
            <person name="Grigoriev I."/>
            <person name="Hellsten U."/>
            <person name="Putnam N."/>
            <person name="Ralph S."/>
            <person name="Rombauts S."/>
            <person name="Salamov A."/>
            <person name="Schein J."/>
            <person name="Sterck L."/>
            <person name="Aerts A."/>
            <person name="Bhalerao R.R."/>
            <person name="Bhalerao R.P."/>
            <person name="Blaudez D."/>
            <person name="Boerjan W."/>
            <person name="Brun A."/>
            <person name="Brunner A."/>
            <person name="Busov V."/>
            <person name="Campbell M."/>
            <person name="Carlson J."/>
            <person name="Chalot M."/>
            <person name="Chapman J."/>
            <person name="Chen G.L."/>
            <person name="Cooper D."/>
            <person name="Coutinho P.M."/>
            <person name="Couturier J."/>
            <person name="Covert S."/>
            <person name="Cronk Q."/>
            <person name="Cunningham R."/>
            <person name="Davis J."/>
            <person name="Degroeve S."/>
            <person name="Dejardin A."/>
            <person name="Depamphilis C."/>
            <person name="Detter J."/>
            <person name="Dirks B."/>
            <person name="Dubchak I."/>
            <person name="Duplessis S."/>
            <person name="Ehlting J."/>
            <person name="Ellis B."/>
            <person name="Gendler K."/>
            <person name="Goodstein D."/>
            <person name="Gribskov M."/>
            <person name="Grimwood J."/>
            <person name="Groover A."/>
            <person name="Gunter L."/>
            <person name="Hamberger B."/>
            <person name="Heinze B."/>
            <person name="Helariutta Y."/>
            <person name="Henrissat B."/>
            <person name="Holligan D."/>
            <person name="Holt R."/>
            <person name="Huang W."/>
            <person name="Islam-Faridi N."/>
            <person name="Jones S."/>
            <person name="Jones-Rhoades M."/>
            <person name="Jorgensen R."/>
            <person name="Joshi C."/>
            <person name="Kangasjarvi J."/>
            <person name="Karlsson J."/>
            <person name="Kelleher C."/>
            <person name="Kirkpatrick R."/>
            <person name="Kirst M."/>
            <person name="Kohler A."/>
            <person name="Kalluri U."/>
            <person name="Larimer F."/>
            <person name="Leebens-Mack J."/>
            <person name="Leple J.C."/>
            <person name="Locascio P."/>
            <person name="Lou Y."/>
            <person name="Lucas S."/>
            <person name="Martin F."/>
            <person name="Montanini B."/>
            <person name="Napoli C."/>
            <person name="Nelson D.R."/>
            <person name="Nelson C."/>
            <person name="Nieminen K."/>
            <person name="Nilsson O."/>
            <person name="Pereda V."/>
            <person name="Peter G."/>
            <person name="Philippe R."/>
            <person name="Pilate G."/>
            <person name="Poliakov A."/>
            <person name="Razumovskaya J."/>
            <person name="Richardson P."/>
            <person name="Rinaldi C."/>
            <person name="Ritland K."/>
            <person name="Rouze P."/>
            <person name="Ryaboy D."/>
            <person name="Schmutz J."/>
            <person name="Schrader J."/>
            <person name="Segerman B."/>
            <person name="Shin H."/>
            <person name="Siddiqui A."/>
            <person name="Sterky F."/>
            <person name="Terry A."/>
            <person name="Tsai C.J."/>
            <person name="Uberbacher E."/>
            <person name="Unneberg P."/>
            <person name="Vahala J."/>
            <person name="Wall K."/>
            <person name="Wessler S."/>
            <person name="Yang G."/>
            <person name="Yin T."/>
            <person name="Douglas C."/>
            <person name="Marra M."/>
            <person name="Sandberg G."/>
            <person name="Van de Peer Y."/>
            <person name="Rokhsar D."/>
        </authorList>
    </citation>
    <scope>NUCLEOTIDE SEQUENCE [LARGE SCALE GENOMIC DNA]</scope>
    <source>
        <strain evidence="3">cv. Nisqually</strain>
    </source>
</reference>
<name>A0A2K2BNT5_POPTR</name>
<keyword evidence="3" id="KW-1185">Reference proteome</keyword>
<dbReference type="EMBL" id="CM009291">
    <property type="protein sequence ID" value="PNT51439.1"/>
    <property type="molecule type" value="Genomic_DNA"/>
</dbReference>
<gene>
    <name evidence="2" type="ORF">POPTR_002G243100</name>
</gene>
<feature type="region of interest" description="Disordered" evidence="1">
    <location>
        <begin position="1"/>
        <end position="163"/>
    </location>
</feature>
<evidence type="ECO:0000256" key="1">
    <source>
        <dbReference type="SAM" id="MobiDB-lite"/>
    </source>
</evidence>
<evidence type="ECO:0000313" key="3">
    <source>
        <dbReference type="Proteomes" id="UP000006729"/>
    </source>
</evidence>
<sequence length="163" mass="17527">MDLAPKTLGFGLRPYPNPFGVRTGKDPNPLGSGPTPQPNPYWVWTRKDSNPNPTPLGPDMHPAPNPIGSGHGVSLQPILGPDREGPKPILGKYPTPPNPKSPWVCTQPQPILGPHPTPTHFGSRHGRTQIPLGHDTDPTRTPLGQTRTHHPTLLIPATKGTKP</sequence>
<dbReference type="InParanoid" id="A0A2K2BNT5"/>
<protein>
    <submittedName>
        <fullName evidence="2">Uncharacterized protein</fullName>
    </submittedName>
</protein>
<organism evidence="2 3">
    <name type="scientific">Populus trichocarpa</name>
    <name type="common">Western balsam poplar</name>
    <name type="synonym">Populus balsamifera subsp. trichocarpa</name>
    <dbReference type="NCBI Taxonomy" id="3694"/>
    <lineage>
        <taxon>Eukaryota</taxon>
        <taxon>Viridiplantae</taxon>
        <taxon>Streptophyta</taxon>
        <taxon>Embryophyta</taxon>
        <taxon>Tracheophyta</taxon>
        <taxon>Spermatophyta</taxon>
        <taxon>Magnoliopsida</taxon>
        <taxon>eudicotyledons</taxon>
        <taxon>Gunneridae</taxon>
        <taxon>Pentapetalae</taxon>
        <taxon>rosids</taxon>
        <taxon>fabids</taxon>
        <taxon>Malpighiales</taxon>
        <taxon>Salicaceae</taxon>
        <taxon>Saliceae</taxon>
        <taxon>Populus</taxon>
    </lineage>
</organism>
<dbReference type="Proteomes" id="UP000006729">
    <property type="component" value="Chromosome 2"/>
</dbReference>
<proteinExistence type="predicted"/>
<dbReference type="AlphaFoldDB" id="A0A2K2BNT5"/>